<feature type="compositionally biased region" description="Basic and acidic residues" evidence="1">
    <location>
        <begin position="135"/>
        <end position="146"/>
    </location>
</feature>
<name>A0A1C3U7T7_9HYPH</name>
<evidence type="ECO:0000256" key="1">
    <source>
        <dbReference type="SAM" id="MobiDB-lite"/>
    </source>
</evidence>
<keyword evidence="3" id="KW-1185">Reference proteome</keyword>
<evidence type="ECO:0000313" key="3">
    <source>
        <dbReference type="Proteomes" id="UP000199435"/>
    </source>
</evidence>
<protein>
    <submittedName>
        <fullName evidence="2">Uncharacterized protein</fullName>
    </submittedName>
</protein>
<proteinExistence type="predicted"/>
<evidence type="ECO:0000313" key="2">
    <source>
        <dbReference type="EMBL" id="SCB11530.1"/>
    </source>
</evidence>
<reference evidence="3" key="1">
    <citation type="submission" date="2016-08" db="EMBL/GenBank/DDBJ databases">
        <authorList>
            <person name="Varghese N."/>
            <person name="Submissions Spin"/>
        </authorList>
    </citation>
    <scope>NUCLEOTIDE SEQUENCE [LARGE SCALE GENOMIC DNA]</scope>
    <source>
        <strain evidence="3">HAMBI 2971</strain>
    </source>
</reference>
<feature type="region of interest" description="Disordered" evidence="1">
    <location>
        <begin position="94"/>
        <end position="146"/>
    </location>
</feature>
<dbReference type="EMBL" id="FMAH01000002">
    <property type="protein sequence ID" value="SCB11530.1"/>
    <property type="molecule type" value="Genomic_DNA"/>
</dbReference>
<sequence>MGKRPFMTFTFDAAVIYGKRHWVIAVFAARIRLRAGICRPRRKARSIEWSVGSQGSNACDQLRRRQRLINGFHRGRAVPTHLREALPNRHAAWQSSKNEARVDHPSSVPVRCHARGPHRADEHWARRQRNGFTRSKHDGCDEQRHGARHEYGRGDAMLPAEATPQARLLQRLSPGSVVHDILFRRHFA</sequence>
<dbReference type="AlphaFoldDB" id="A0A1C3U7T7"/>
<dbReference type="STRING" id="411945.GA0061102_1002112"/>
<gene>
    <name evidence="2" type="ORF">GA0061102_1002112</name>
</gene>
<dbReference type="Proteomes" id="UP000199435">
    <property type="component" value="Unassembled WGS sequence"/>
</dbReference>
<accession>A0A1C3U7T7</accession>
<organism evidence="2 3">
    <name type="scientific">Rhizobium miluonense</name>
    <dbReference type="NCBI Taxonomy" id="411945"/>
    <lineage>
        <taxon>Bacteria</taxon>
        <taxon>Pseudomonadati</taxon>
        <taxon>Pseudomonadota</taxon>
        <taxon>Alphaproteobacteria</taxon>
        <taxon>Hyphomicrobiales</taxon>
        <taxon>Rhizobiaceae</taxon>
        <taxon>Rhizobium/Agrobacterium group</taxon>
        <taxon>Rhizobium</taxon>
    </lineage>
</organism>